<gene>
    <name evidence="2" type="ORF">C1SCF055_LOCUS38671</name>
</gene>
<evidence type="ECO:0000313" key="2">
    <source>
        <dbReference type="EMBL" id="CAI4013718.1"/>
    </source>
</evidence>
<comment type="caution">
    <text evidence="2">The sequence shown here is derived from an EMBL/GenBank/DDBJ whole genome shotgun (WGS) entry which is preliminary data.</text>
</comment>
<dbReference type="EMBL" id="CAMXCT030006001">
    <property type="protein sequence ID" value="CAL4801030.1"/>
    <property type="molecule type" value="Genomic_DNA"/>
</dbReference>
<sequence length="172" mass="19634">MEQAKTWRVVRAQALVELDSFLRQSDPQDVRWPLDRFQRTAPRRYDGTPTSTCSDLGKYLAYNMSSTTAVSQGELPAANRLGLSPTSTQGELPPVTVLDSRQVSQERSLRQATLTLDEIPEFRSYTMPELFAMEYQRSKNTTMASMPEIEMDPDDREEGETEVDNKWNSFTL</sequence>
<keyword evidence="4" id="KW-1185">Reference proteome</keyword>
<name>A0A9P1DPB9_9DINO</name>
<feature type="compositionally biased region" description="Acidic residues" evidence="1">
    <location>
        <begin position="150"/>
        <end position="162"/>
    </location>
</feature>
<organism evidence="2">
    <name type="scientific">Cladocopium goreaui</name>
    <dbReference type="NCBI Taxonomy" id="2562237"/>
    <lineage>
        <taxon>Eukaryota</taxon>
        <taxon>Sar</taxon>
        <taxon>Alveolata</taxon>
        <taxon>Dinophyceae</taxon>
        <taxon>Suessiales</taxon>
        <taxon>Symbiodiniaceae</taxon>
        <taxon>Cladocopium</taxon>
    </lineage>
</organism>
<reference evidence="2" key="1">
    <citation type="submission" date="2022-10" db="EMBL/GenBank/DDBJ databases">
        <authorList>
            <person name="Chen Y."/>
            <person name="Dougan E. K."/>
            <person name="Chan C."/>
            <person name="Rhodes N."/>
            <person name="Thang M."/>
        </authorList>
    </citation>
    <scope>NUCLEOTIDE SEQUENCE</scope>
</reference>
<evidence type="ECO:0000256" key="1">
    <source>
        <dbReference type="SAM" id="MobiDB-lite"/>
    </source>
</evidence>
<dbReference type="Proteomes" id="UP001152797">
    <property type="component" value="Unassembled WGS sequence"/>
</dbReference>
<accession>A0A9P1DPB9</accession>
<reference evidence="3" key="2">
    <citation type="submission" date="2024-04" db="EMBL/GenBank/DDBJ databases">
        <authorList>
            <person name="Chen Y."/>
            <person name="Shah S."/>
            <person name="Dougan E. K."/>
            <person name="Thang M."/>
            <person name="Chan C."/>
        </authorList>
    </citation>
    <scope>NUCLEOTIDE SEQUENCE [LARGE SCALE GENOMIC DNA]</scope>
</reference>
<evidence type="ECO:0000313" key="3">
    <source>
        <dbReference type="EMBL" id="CAL1167093.1"/>
    </source>
</evidence>
<evidence type="ECO:0000313" key="4">
    <source>
        <dbReference type="Proteomes" id="UP001152797"/>
    </source>
</evidence>
<dbReference type="OrthoDB" id="10588053at2759"/>
<dbReference type="EMBL" id="CAMXCT020006001">
    <property type="protein sequence ID" value="CAL1167093.1"/>
    <property type="molecule type" value="Genomic_DNA"/>
</dbReference>
<protein>
    <submittedName>
        <fullName evidence="2">Uncharacterized protein</fullName>
    </submittedName>
</protein>
<feature type="region of interest" description="Disordered" evidence="1">
    <location>
        <begin position="150"/>
        <end position="172"/>
    </location>
</feature>
<dbReference type="AlphaFoldDB" id="A0A9P1DPB9"/>
<dbReference type="EMBL" id="CAMXCT010006001">
    <property type="protein sequence ID" value="CAI4013718.1"/>
    <property type="molecule type" value="Genomic_DNA"/>
</dbReference>
<proteinExistence type="predicted"/>